<proteinExistence type="predicted"/>
<dbReference type="EMBL" id="JAPEUV010000020">
    <property type="protein sequence ID" value="KAJ4339753.1"/>
    <property type="molecule type" value="Genomic_DNA"/>
</dbReference>
<organism evidence="1 2">
    <name type="scientific">Didymella glomerata</name>
    <dbReference type="NCBI Taxonomy" id="749621"/>
    <lineage>
        <taxon>Eukaryota</taxon>
        <taxon>Fungi</taxon>
        <taxon>Dikarya</taxon>
        <taxon>Ascomycota</taxon>
        <taxon>Pezizomycotina</taxon>
        <taxon>Dothideomycetes</taxon>
        <taxon>Pleosporomycetidae</taxon>
        <taxon>Pleosporales</taxon>
        <taxon>Pleosporineae</taxon>
        <taxon>Didymellaceae</taxon>
        <taxon>Didymella</taxon>
    </lineage>
</organism>
<protein>
    <submittedName>
        <fullName evidence="1">Uncharacterized protein</fullName>
    </submittedName>
</protein>
<gene>
    <name evidence="1" type="ORF">N0V87_002953</name>
</gene>
<evidence type="ECO:0000313" key="2">
    <source>
        <dbReference type="Proteomes" id="UP001140562"/>
    </source>
</evidence>
<evidence type="ECO:0000313" key="1">
    <source>
        <dbReference type="EMBL" id="KAJ4339753.1"/>
    </source>
</evidence>
<sequence length="200" mass="21195">MGQATFIPPSDPRILANDQLPYEALQATMLQEAIGQAMSLGMNLAPESQGLSDNRLFFIYQLYDAQTRYLQLLREAPRFLLPPEIANAISSIVAIVDIVGAYANASAALSINTQASAAGMNNVFSELTLSPQTDRTTAPDTNVLGPSGRNDYHGSPLEAANAGATTTLPQNGTDDLAFFDLGLDIGGDDVNGHLTFGNGY</sequence>
<dbReference type="OrthoDB" id="10571395at2759"/>
<dbReference type="Proteomes" id="UP001140562">
    <property type="component" value="Unassembled WGS sequence"/>
</dbReference>
<accession>A0A9W8X366</accession>
<comment type="caution">
    <text evidence="1">The sequence shown here is derived from an EMBL/GenBank/DDBJ whole genome shotgun (WGS) entry which is preliminary data.</text>
</comment>
<dbReference type="AlphaFoldDB" id="A0A9W8X366"/>
<keyword evidence="2" id="KW-1185">Reference proteome</keyword>
<name>A0A9W8X366_9PLEO</name>
<reference evidence="1" key="1">
    <citation type="submission" date="2022-10" db="EMBL/GenBank/DDBJ databases">
        <title>Tapping the CABI collections for fungal endophytes: first genome assemblies for Collariella, Neodidymelliopsis, Ascochyta clinopodiicola, Didymella pomorum, Didymosphaeria variabile, Neocosmospora piperis and Neocucurbitaria cava.</title>
        <authorList>
            <person name="Hill R."/>
        </authorList>
    </citation>
    <scope>NUCLEOTIDE SEQUENCE</scope>
    <source>
        <strain evidence="1">IMI 360193</strain>
    </source>
</reference>